<protein>
    <recommendedName>
        <fullName evidence="4">Ribosomal L7/L12-like protein</fullName>
    </recommendedName>
</protein>
<dbReference type="EMBL" id="JBBEGL010000002">
    <property type="protein sequence ID" value="MEJ2886132.1"/>
    <property type="molecule type" value="Genomic_DNA"/>
</dbReference>
<sequence length="146" mass="16456">MMRLLRRLRRSPDLLPESPADYGWGSLAERREAVERVRVAQDEVRERIALRRLHDELAALAPQRRRPGTTRDDPAPSHPCPTPDPRERDTVDWSDRPDEALVRDLVAAEGTVPGIGAIRKRYGIGETKARRVQDAARSSRDGPGHS</sequence>
<feature type="region of interest" description="Disordered" evidence="1">
    <location>
        <begin position="57"/>
        <end position="97"/>
    </location>
</feature>
<name>A0ABU8N2E5_9PSEU</name>
<proteinExistence type="predicted"/>
<evidence type="ECO:0000256" key="1">
    <source>
        <dbReference type="SAM" id="MobiDB-lite"/>
    </source>
</evidence>
<dbReference type="Proteomes" id="UP001370100">
    <property type="component" value="Unassembled WGS sequence"/>
</dbReference>
<gene>
    <name evidence="2" type="ORF">WCD41_06685</name>
</gene>
<comment type="caution">
    <text evidence="2">The sequence shown here is derived from an EMBL/GenBank/DDBJ whole genome shotgun (WGS) entry which is preliminary data.</text>
</comment>
<organism evidence="2 3">
    <name type="scientific">Actinomycetospora aeridis</name>
    <dbReference type="NCBI Taxonomy" id="3129231"/>
    <lineage>
        <taxon>Bacteria</taxon>
        <taxon>Bacillati</taxon>
        <taxon>Actinomycetota</taxon>
        <taxon>Actinomycetes</taxon>
        <taxon>Pseudonocardiales</taxon>
        <taxon>Pseudonocardiaceae</taxon>
        <taxon>Actinomycetospora</taxon>
    </lineage>
</organism>
<evidence type="ECO:0008006" key="4">
    <source>
        <dbReference type="Google" id="ProtNLM"/>
    </source>
</evidence>
<accession>A0ABU8N2E5</accession>
<evidence type="ECO:0000313" key="2">
    <source>
        <dbReference type="EMBL" id="MEJ2886132.1"/>
    </source>
</evidence>
<keyword evidence="3" id="KW-1185">Reference proteome</keyword>
<reference evidence="2 3" key="1">
    <citation type="submission" date="2024-03" db="EMBL/GenBank/DDBJ databases">
        <title>Actinomycetospora sp. OC33-EN06, a novel actinomycete isolated from wild orchid (Aerides multiflora).</title>
        <authorList>
            <person name="Suriyachadkun C."/>
        </authorList>
    </citation>
    <scope>NUCLEOTIDE SEQUENCE [LARGE SCALE GENOMIC DNA]</scope>
    <source>
        <strain evidence="2 3">OC33-EN06</strain>
    </source>
</reference>
<feature type="compositionally biased region" description="Basic and acidic residues" evidence="1">
    <location>
        <begin position="84"/>
        <end position="97"/>
    </location>
</feature>
<evidence type="ECO:0000313" key="3">
    <source>
        <dbReference type="Proteomes" id="UP001370100"/>
    </source>
</evidence>
<dbReference type="RefSeq" id="WP_337712620.1">
    <property type="nucleotide sequence ID" value="NZ_JBBEGL010000002.1"/>
</dbReference>